<reference evidence="2 3" key="1">
    <citation type="submission" date="2019-08" db="EMBL/GenBank/DDBJ databases">
        <title>In-depth cultivation of the pig gut microbiome towards novel bacterial diversity and tailored functional studies.</title>
        <authorList>
            <person name="Wylensek D."/>
            <person name="Hitch T.C.A."/>
            <person name="Clavel T."/>
        </authorList>
    </citation>
    <scope>NUCLEOTIDE SEQUENCE [LARGE SCALE GENOMIC DNA]</scope>
    <source>
        <strain evidence="2 3">BBE-744-WT-12</strain>
    </source>
</reference>
<evidence type="ECO:0000259" key="1">
    <source>
        <dbReference type="PROSITE" id="PS50994"/>
    </source>
</evidence>
<comment type="caution">
    <text evidence="2">The sequence shown here is derived from an EMBL/GenBank/DDBJ whole genome shotgun (WGS) entry which is preliminary data.</text>
</comment>
<dbReference type="RefSeq" id="WP_154418548.1">
    <property type="nucleotide sequence ID" value="NZ_VUNS01000011.1"/>
</dbReference>
<evidence type="ECO:0000313" key="2">
    <source>
        <dbReference type="EMBL" id="MST97580.1"/>
    </source>
</evidence>
<dbReference type="AlphaFoldDB" id="A0A844G1L2"/>
<dbReference type="PROSITE" id="PS50994">
    <property type="entry name" value="INTEGRASE"/>
    <property type="match status" value="1"/>
</dbReference>
<accession>A0A844G1L2</accession>
<dbReference type="GO" id="GO:0015074">
    <property type="term" value="P:DNA integration"/>
    <property type="evidence" value="ECO:0007669"/>
    <property type="project" value="InterPro"/>
</dbReference>
<dbReference type="Gene3D" id="3.30.420.10">
    <property type="entry name" value="Ribonuclease H-like superfamily/Ribonuclease H"/>
    <property type="match status" value="1"/>
</dbReference>
<name>A0A844G1L2_9BACT</name>
<dbReference type="InterPro" id="IPR012337">
    <property type="entry name" value="RNaseH-like_sf"/>
</dbReference>
<protein>
    <submittedName>
        <fullName evidence="2">Transposase</fullName>
    </submittedName>
</protein>
<dbReference type="GO" id="GO:0003676">
    <property type="term" value="F:nucleic acid binding"/>
    <property type="evidence" value="ECO:0007669"/>
    <property type="project" value="InterPro"/>
</dbReference>
<gene>
    <name evidence="2" type="ORF">FYJ85_11070</name>
</gene>
<evidence type="ECO:0000313" key="3">
    <source>
        <dbReference type="Proteomes" id="UP000435649"/>
    </source>
</evidence>
<sequence length="159" mass="18405">MDIGSREVRLGGIVHAPDSNWTTQIARNMCDMWDGFLLGKKYLIHDRDSLFNKRFDSVFESIRITIKKLPPFTPQMNARMENFIRAIKTECLDKMIITSETQLRLVVKEYLEYWNHYRPHSGLGGAMVKPYPQDMNAPIKEVSFLGGLLHGYRREQAAA</sequence>
<dbReference type="Proteomes" id="UP000435649">
    <property type="component" value="Unassembled WGS sequence"/>
</dbReference>
<dbReference type="InterPro" id="IPR001584">
    <property type="entry name" value="Integrase_cat-core"/>
</dbReference>
<dbReference type="Pfam" id="PF13683">
    <property type="entry name" value="rve_3"/>
    <property type="match status" value="1"/>
</dbReference>
<dbReference type="InterPro" id="IPR036397">
    <property type="entry name" value="RNaseH_sf"/>
</dbReference>
<dbReference type="EMBL" id="VUNS01000011">
    <property type="protein sequence ID" value="MST97580.1"/>
    <property type="molecule type" value="Genomic_DNA"/>
</dbReference>
<feature type="domain" description="Integrase catalytic" evidence="1">
    <location>
        <begin position="1"/>
        <end position="138"/>
    </location>
</feature>
<organism evidence="2 3">
    <name type="scientific">Victivallis lenta</name>
    <dbReference type="NCBI Taxonomy" id="2606640"/>
    <lineage>
        <taxon>Bacteria</taxon>
        <taxon>Pseudomonadati</taxon>
        <taxon>Lentisphaerota</taxon>
        <taxon>Lentisphaeria</taxon>
        <taxon>Victivallales</taxon>
        <taxon>Victivallaceae</taxon>
        <taxon>Victivallis</taxon>
    </lineage>
</organism>
<dbReference type="SUPFAM" id="SSF53098">
    <property type="entry name" value="Ribonuclease H-like"/>
    <property type="match status" value="1"/>
</dbReference>
<keyword evidence="3" id="KW-1185">Reference proteome</keyword>
<proteinExistence type="predicted"/>